<dbReference type="PANTHER" id="PTHR37305">
    <property type="entry name" value="INTEGRAL MEMBRANE PROTEIN-RELATED"/>
    <property type="match status" value="1"/>
</dbReference>
<keyword evidence="1" id="KW-0812">Transmembrane</keyword>
<evidence type="ECO:0000313" key="2">
    <source>
        <dbReference type="EMBL" id="EEG47242.1"/>
    </source>
</evidence>
<evidence type="ECO:0000313" key="3">
    <source>
        <dbReference type="Proteomes" id="UP000003100"/>
    </source>
</evidence>
<dbReference type="PATRIC" id="fig|476272.21.peg.570"/>
<dbReference type="AlphaFoldDB" id="C0CSL5"/>
<dbReference type="GO" id="GO:0005886">
    <property type="term" value="C:plasma membrane"/>
    <property type="evidence" value="ECO:0007669"/>
    <property type="project" value="UniProtKB-SubCell"/>
</dbReference>
<keyword evidence="1" id="KW-0472">Membrane</keyword>
<dbReference type="RefSeq" id="WP_005952598.1">
    <property type="nucleotide sequence ID" value="NZ_CP136423.1"/>
</dbReference>
<keyword evidence="3" id="KW-1185">Reference proteome</keyword>
<dbReference type="GeneID" id="86823188"/>
<reference evidence="2 3" key="2">
    <citation type="submission" date="2009-02" db="EMBL/GenBank/DDBJ databases">
        <title>Draft genome sequence of Blautia hydrogenotrophica DSM 10507 (Ruminococcus hydrogenotrophicus DSM 10507).</title>
        <authorList>
            <person name="Sudarsanam P."/>
            <person name="Ley R."/>
            <person name="Guruge J."/>
            <person name="Turnbaugh P.J."/>
            <person name="Mahowald M."/>
            <person name="Liep D."/>
            <person name="Gordon J."/>
        </authorList>
    </citation>
    <scope>NUCLEOTIDE SEQUENCE [LARGE SCALE GENOMIC DNA]</scope>
    <source>
        <strain evidence="3">DSM 10507 / JCM 14656 / S5a33</strain>
    </source>
</reference>
<organism evidence="2 3">
    <name type="scientific">Blautia hydrogenotrophica (strain DSM 10507 / JCM 14656 / S5a33)</name>
    <name type="common">Ruminococcus hydrogenotrophicus</name>
    <dbReference type="NCBI Taxonomy" id="476272"/>
    <lineage>
        <taxon>Bacteria</taxon>
        <taxon>Bacillati</taxon>
        <taxon>Bacillota</taxon>
        <taxon>Clostridia</taxon>
        <taxon>Lachnospirales</taxon>
        <taxon>Lachnospiraceae</taxon>
        <taxon>Blautia</taxon>
    </lineage>
</organism>
<name>C0CSL5_BLAHS</name>
<evidence type="ECO:0000256" key="1">
    <source>
        <dbReference type="SAM" id="Phobius"/>
    </source>
</evidence>
<sequence>MSRLLRASFARLKKDKTFWICMAVMFGIGALFVISNYVTMKFRGYGATVDDALFSYGTYIGMFLAAFSSLYIGKEYSDGTIRNKLVVGHSRSSIYLSNLIVNMVVSLLLATAYIAAVLGIGIPLLGGLHSTLESVLRVLFGSVMMAFALASIFTLLSMLNQNKAAAAVIELAGFFIFVFFSIYIHARLLEPKVYESYSYVDENNGKVVTEEAEPNPNYLTGTKRAVFEFAEDFLPTGQSLQLSQWAPTHYERMLAYSAVLCVITTAGGVYFFRKKDLK</sequence>
<feature type="transmembrane region" description="Helical" evidence="1">
    <location>
        <begin position="52"/>
        <end position="73"/>
    </location>
</feature>
<evidence type="ECO:0008006" key="4">
    <source>
        <dbReference type="Google" id="ProtNLM"/>
    </source>
</evidence>
<feature type="transmembrane region" description="Helical" evidence="1">
    <location>
        <begin position="94"/>
        <end position="122"/>
    </location>
</feature>
<proteinExistence type="predicted"/>
<dbReference type="eggNOG" id="COG1277">
    <property type="taxonomic scope" value="Bacteria"/>
</dbReference>
<dbReference type="GO" id="GO:0140359">
    <property type="term" value="F:ABC-type transporter activity"/>
    <property type="evidence" value="ECO:0007669"/>
    <property type="project" value="InterPro"/>
</dbReference>
<reference evidence="2 3" key="1">
    <citation type="submission" date="2009-01" db="EMBL/GenBank/DDBJ databases">
        <authorList>
            <person name="Fulton L."/>
            <person name="Clifton S."/>
            <person name="Fulton B."/>
            <person name="Xu J."/>
            <person name="Minx P."/>
            <person name="Pepin K.H."/>
            <person name="Johnson M."/>
            <person name="Bhonagiri V."/>
            <person name="Nash W.E."/>
            <person name="Mardis E.R."/>
            <person name="Wilson R.K."/>
        </authorList>
    </citation>
    <scope>NUCLEOTIDE SEQUENCE [LARGE SCALE GENOMIC DNA]</scope>
    <source>
        <strain evidence="3">DSM 10507 / JCM 14656 / S5a33</strain>
    </source>
</reference>
<protein>
    <recommendedName>
        <fullName evidence="4">ABC-type transport system involved in multi-copper enzyme maturation, permease component</fullName>
    </recommendedName>
</protein>
<feature type="transmembrane region" description="Helical" evidence="1">
    <location>
        <begin position="253"/>
        <end position="272"/>
    </location>
</feature>
<dbReference type="PANTHER" id="PTHR37305:SF1">
    <property type="entry name" value="MEMBRANE PROTEIN"/>
    <property type="match status" value="1"/>
</dbReference>
<dbReference type="Pfam" id="PF12730">
    <property type="entry name" value="ABC2_membrane_4"/>
    <property type="match status" value="1"/>
</dbReference>
<gene>
    <name evidence="2" type="ORF">RUMHYD_03882</name>
</gene>
<keyword evidence="1" id="KW-1133">Transmembrane helix</keyword>
<dbReference type="HOGENOM" id="CLU_087538_0_0_9"/>
<feature type="transmembrane region" description="Helical" evidence="1">
    <location>
        <begin position="134"/>
        <end position="156"/>
    </location>
</feature>
<accession>C0CSL5</accession>
<feature type="transmembrane region" description="Helical" evidence="1">
    <location>
        <begin position="168"/>
        <end position="186"/>
    </location>
</feature>
<comment type="caution">
    <text evidence="2">The sequence shown here is derived from an EMBL/GenBank/DDBJ whole genome shotgun (WGS) entry which is preliminary data.</text>
</comment>
<dbReference type="Proteomes" id="UP000003100">
    <property type="component" value="Unassembled WGS sequence"/>
</dbReference>
<feature type="transmembrane region" description="Helical" evidence="1">
    <location>
        <begin position="20"/>
        <end position="40"/>
    </location>
</feature>
<dbReference type="EMBL" id="ACBZ01000211">
    <property type="protein sequence ID" value="EEG47242.1"/>
    <property type="molecule type" value="Genomic_DNA"/>
</dbReference>